<evidence type="ECO:0000256" key="2">
    <source>
        <dbReference type="ARBA" id="ARBA00022827"/>
    </source>
</evidence>
<dbReference type="AlphaFoldDB" id="S7U356"/>
<keyword evidence="2" id="KW-0274">FAD</keyword>
<dbReference type="RefSeq" id="WP_020875507.1">
    <property type="nucleotide sequence ID" value="NZ_ATHJ01000039.1"/>
</dbReference>
<accession>S7U356</accession>
<dbReference type="EMBL" id="ATHJ01000039">
    <property type="protein sequence ID" value="EPR43901.1"/>
    <property type="molecule type" value="Genomic_DNA"/>
</dbReference>
<dbReference type="InterPro" id="IPR036318">
    <property type="entry name" value="FAD-bd_PCMH-like_sf"/>
</dbReference>
<dbReference type="Gene3D" id="3.30.465.10">
    <property type="match status" value="2"/>
</dbReference>
<dbReference type="InterPro" id="IPR051312">
    <property type="entry name" value="Diverse_Substr_Oxidored"/>
</dbReference>
<organism evidence="5 6">
    <name type="scientific">Desulfococcus multivorans DSM 2059</name>
    <dbReference type="NCBI Taxonomy" id="1121405"/>
    <lineage>
        <taxon>Bacteria</taxon>
        <taxon>Pseudomonadati</taxon>
        <taxon>Thermodesulfobacteriota</taxon>
        <taxon>Desulfobacteria</taxon>
        <taxon>Desulfobacterales</taxon>
        <taxon>Desulfococcaceae</taxon>
        <taxon>Desulfococcus</taxon>
    </lineage>
</organism>
<dbReference type="Gene3D" id="3.30.390.50">
    <property type="entry name" value="CO dehydrogenase flavoprotein, C-terminal domain"/>
    <property type="match status" value="1"/>
</dbReference>
<dbReference type="Proteomes" id="UP000014977">
    <property type="component" value="Unassembled WGS sequence"/>
</dbReference>
<name>S7U356_DESML</name>
<dbReference type="SUPFAM" id="SSF56176">
    <property type="entry name" value="FAD-binding/transporter-associated domain-like"/>
    <property type="match status" value="1"/>
</dbReference>
<comment type="caution">
    <text evidence="5">The sequence shown here is derived from an EMBL/GenBank/DDBJ whole genome shotgun (WGS) entry which is preliminary data.</text>
</comment>
<dbReference type="InterPro" id="IPR005107">
    <property type="entry name" value="CO_DH_flav_C"/>
</dbReference>
<evidence type="ECO:0000313" key="5">
    <source>
        <dbReference type="EMBL" id="EPR43901.1"/>
    </source>
</evidence>
<dbReference type="GO" id="GO:0071949">
    <property type="term" value="F:FAD binding"/>
    <property type="evidence" value="ECO:0007669"/>
    <property type="project" value="InterPro"/>
</dbReference>
<dbReference type="eggNOG" id="COG1319">
    <property type="taxonomic scope" value="Bacteria"/>
</dbReference>
<evidence type="ECO:0000256" key="1">
    <source>
        <dbReference type="ARBA" id="ARBA00022630"/>
    </source>
</evidence>
<feature type="domain" description="FAD-binding PCMH-type" evidence="4">
    <location>
        <begin position="1"/>
        <end position="138"/>
    </location>
</feature>
<gene>
    <name evidence="5" type="ORF">dsmv_3832</name>
</gene>
<dbReference type="Pfam" id="PF03450">
    <property type="entry name" value="CO_deh_flav_C"/>
    <property type="match status" value="1"/>
</dbReference>
<keyword evidence="3" id="KW-0560">Oxidoreductase</keyword>
<dbReference type="InterPro" id="IPR016169">
    <property type="entry name" value="FAD-bd_PCMH_sub2"/>
</dbReference>
<dbReference type="SUPFAM" id="SSF55447">
    <property type="entry name" value="CO dehydrogenase flavoprotein C-terminal domain-like"/>
    <property type="match status" value="1"/>
</dbReference>
<keyword evidence="1" id="KW-0285">Flavoprotein</keyword>
<dbReference type="STRING" id="897.B2D07_18780"/>
<protein>
    <submittedName>
        <fullName evidence="5">Molybdopterin dehydrogenase FAD-binding protein</fullName>
    </submittedName>
</protein>
<dbReference type="Pfam" id="PF00941">
    <property type="entry name" value="FAD_binding_5"/>
    <property type="match status" value="1"/>
</dbReference>
<evidence type="ECO:0000256" key="3">
    <source>
        <dbReference type="ARBA" id="ARBA00023002"/>
    </source>
</evidence>
<dbReference type="PANTHER" id="PTHR42659:SF2">
    <property type="entry name" value="XANTHINE DEHYDROGENASE SUBUNIT C-RELATED"/>
    <property type="match status" value="1"/>
</dbReference>
<keyword evidence="6" id="KW-1185">Reference proteome</keyword>
<proteinExistence type="predicted"/>
<feature type="non-terminal residue" evidence="5">
    <location>
        <position position="1"/>
    </location>
</feature>
<dbReference type="GO" id="GO:0016491">
    <property type="term" value="F:oxidoreductase activity"/>
    <property type="evidence" value="ECO:0007669"/>
    <property type="project" value="UniProtKB-KW"/>
</dbReference>
<dbReference type="InterPro" id="IPR002346">
    <property type="entry name" value="Mopterin_DH_FAD-bd"/>
</dbReference>
<evidence type="ECO:0000313" key="6">
    <source>
        <dbReference type="Proteomes" id="UP000014977"/>
    </source>
</evidence>
<evidence type="ECO:0000259" key="4">
    <source>
        <dbReference type="PROSITE" id="PS51387"/>
    </source>
</evidence>
<dbReference type="PROSITE" id="PS51387">
    <property type="entry name" value="FAD_PCMH"/>
    <property type="match status" value="1"/>
</dbReference>
<dbReference type="InterPro" id="IPR016166">
    <property type="entry name" value="FAD-bd_PCMH"/>
</dbReference>
<sequence length="194" mass="20443">PAVQSGYPALAMAAAAVGSPQLRHQGTIGGNLCQKPRCWYYRGDFPCLRKGGDLCYAVDGENAHHCILGGENCYIVHPSDTAPALAALGAIAVIAGPDGRRSVPVAAFHVPPSDDYMKETVLGPGEILTGIRLPPPPDGLRSLYRKVRARRAWDFALAGAAVALQSRNGRTAQCRIFLSGAAPVPYRAAEAEAI</sequence>
<dbReference type="OrthoDB" id="9783813at2"/>
<reference evidence="5 6" key="1">
    <citation type="journal article" date="2013" name="Genome Announc.">
        <title>Draft genome sequences for three mercury-methylating, sulfate-reducing bacteria.</title>
        <authorList>
            <person name="Brown S.D."/>
            <person name="Hurt R.A.Jr."/>
            <person name="Gilmour C.C."/>
            <person name="Elias D.A."/>
        </authorList>
    </citation>
    <scope>NUCLEOTIDE SEQUENCE [LARGE SCALE GENOMIC DNA]</scope>
    <source>
        <strain evidence="5 6">DSM 2059</strain>
    </source>
</reference>
<dbReference type="InterPro" id="IPR036683">
    <property type="entry name" value="CO_DH_flav_C_dom_sf"/>
</dbReference>
<dbReference type="PANTHER" id="PTHR42659">
    <property type="entry name" value="XANTHINE DEHYDROGENASE SUBUNIT C-RELATED"/>
    <property type="match status" value="1"/>
</dbReference>
<feature type="non-terminal residue" evidence="5">
    <location>
        <position position="194"/>
    </location>
</feature>